<evidence type="ECO:0000259" key="1">
    <source>
        <dbReference type="Pfam" id="PF13843"/>
    </source>
</evidence>
<dbReference type="Pfam" id="PF13843">
    <property type="entry name" value="DDE_Tnp_1_7"/>
    <property type="match status" value="1"/>
</dbReference>
<dbReference type="PANTHER" id="PTHR46599">
    <property type="entry name" value="PIGGYBAC TRANSPOSABLE ELEMENT-DERIVED PROTEIN 4"/>
    <property type="match status" value="1"/>
</dbReference>
<feature type="domain" description="PiggyBac transposable element-derived protein" evidence="1">
    <location>
        <begin position="5"/>
        <end position="84"/>
    </location>
</feature>
<dbReference type="PANTHER" id="PTHR46599:SF6">
    <property type="entry name" value="DUAL SPECIFICITY PHOSPHATASE 26"/>
    <property type="match status" value="1"/>
</dbReference>
<evidence type="ECO:0000313" key="2">
    <source>
        <dbReference type="EMBL" id="JAS20297.1"/>
    </source>
</evidence>
<dbReference type="InterPro" id="IPR029526">
    <property type="entry name" value="PGBD"/>
</dbReference>
<accession>A0A1B6D3N2</accession>
<organism evidence="2">
    <name type="scientific">Clastoptera arizonana</name>
    <name type="common">Arizona spittle bug</name>
    <dbReference type="NCBI Taxonomy" id="38151"/>
    <lineage>
        <taxon>Eukaryota</taxon>
        <taxon>Metazoa</taxon>
        <taxon>Ecdysozoa</taxon>
        <taxon>Arthropoda</taxon>
        <taxon>Hexapoda</taxon>
        <taxon>Insecta</taxon>
        <taxon>Pterygota</taxon>
        <taxon>Neoptera</taxon>
        <taxon>Paraneoptera</taxon>
        <taxon>Hemiptera</taxon>
        <taxon>Auchenorrhyncha</taxon>
        <taxon>Cercopoidea</taxon>
        <taxon>Clastopteridae</taxon>
        <taxon>Clastoptera</taxon>
    </lineage>
</organism>
<gene>
    <name evidence="2" type="ORF">g.45896</name>
</gene>
<dbReference type="EMBL" id="GEDC01017001">
    <property type="protein sequence ID" value="JAS20297.1"/>
    <property type="molecule type" value="Transcribed_RNA"/>
</dbReference>
<name>A0A1B6D3N2_9HEMI</name>
<protein>
    <recommendedName>
        <fullName evidence="1">PiggyBac transposable element-derived protein domain-containing protein</fullName>
    </recommendedName>
</protein>
<proteinExistence type="predicted"/>
<reference evidence="2" key="1">
    <citation type="submission" date="2015-12" db="EMBL/GenBank/DDBJ databases">
        <title>De novo transcriptome assembly of four potential Pierce s Disease insect vectors from Arizona vineyards.</title>
        <authorList>
            <person name="Tassone E.E."/>
        </authorList>
    </citation>
    <scope>NUCLEOTIDE SEQUENCE</scope>
</reference>
<sequence length="192" mass="22038">MTIVLYASKPNSVVILGSTIHHDNKIDDSTGDQKKPEIIKDYNRNKGEIDVVNKLCGEYTVSRECKRWPLTTFFGLMDIAAINALIIYRQNMVNETLILRRVFLKQLALELTKPHLLSRCTIQGLPIHLKKKVCRISGIQEEPQRKLQRRESGRCDDCPRGKDRKTKTSCSNCNKLLCKEHSHVYCGERALE</sequence>
<dbReference type="AlphaFoldDB" id="A0A1B6D3N2"/>